<reference evidence="1" key="1">
    <citation type="submission" date="2012-04" db="EMBL/GenBank/DDBJ databases">
        <title>Identification and Characterization of BLMR1 Conferring Resistance to Leptosphaeria maculans in Brassica napus L.</title>
        <authorList>
            <person name="Li G.Y."/>
            <person name="Long Y.M."/>
        </authorList>
    </citation>
    <scope>NUCLEOTIDE SEQUENCE</scope>
</reference>
<protein>
    <submittedName>
        <fullName evidence="1">Uncharacterized protein</fullName>
    </submittedName>
</protein>
<sequence>MEKSSRTFHELLQRKIQIVLDVEV</sequence>
<evidence type="ECO:0000313" key="1">
    <source>
        <dbReference type="EMBL" id="AFO66515.1"/>
    </source>
</evidence>
<organism evidence="1">
    <name type="scientific">Brassica napus</name>
    <name type="common">Rape</name>
    <dbReference type="NCBI Taxonomy" id="3708"/>
    <lineage>
        <taxon>Eukaryota</taxon>
        <taxon>Viridiplantae</taxon>
        <taxon>Streptophyta</taxon>
        <taxon>Embryophyta</taxon>
        <taxon>Tracheophyta</taxon>
        <taxon>Spermatophyta</taxon>
        <taxon>Magnoliopsida</taxon>
        <taxon>eudicotyledons</taxon>
        <taxon>Gunneridae</taxon>
        <taxon>Pentapetalae</taxon>
        <taxon>rosids</taxon>
        <taxon>malvids</taxon>
        <taxon>Brassicales</taxon>
        <taxon>Brassicaceae</taxon>
        <taxon>Brassiceae</taxon>
        <taxon>Brassica</taxon>
    </lineage>
</organism>
<name>I7CDF4_BRANA</name>
<proteinExistence type="predicted"/>
<dbReference type="EMBL" id="JQ979416">
    <property type="protein sequence ID" value="AFO66515.1"/>
    <property type="molecule type" value="Genomic_DNA"/>
</dbReference>
<dbReference type="AlphaFoldDB" id="I7CDF4"/>
<accession>I7CDF4</accession>